<dbReference type="PROSITE" id="PS50885">
    <property type="entry name" value="HAMP"/>
    <property type="match status" value="1"/>
</dbReference>
<dbReference type="SUPFAM" id="SSF55073">
    <property type="entry name" value="Nucleotide cyclase"/>
    <property type="match status" value="1"/>
</dbReference>
<keyword evidence="4" id="KW-1133">Transmembrane helix</keyword>
<dbReference type="InterPro" id="IPR043128">
    <property type="entry name" value="Rev_trsase/Diguanyl_cyclase"/>
</dbReference>
<evidence type="ECO:0000259" key="5">
    <source>
        <dbReference type="PROSITE" id="PS50885"/>
    </source>
</evidence>
<dbReference type="Gene3D" id="6.10.340.10">
    <property type="match status" value="1"/>
</dbReference>
<dbReference type="Proteomes" id="UP001649230">
    <property type="component" value="Chromosome"/>
</dbReference>
<dbReference type="Pfam" id="PF00990">
    <property type="entry name" value="GGDEF"/>
    <property type="match status" value="1"/>
</dbReference>
<gene>
    <name evidence="7" type="ORF">L0M14_10545</name>
</gene>
<dbReference type="EC" id="2.7.7.65" evidence="7"/>
<evidence type="ECO:0000256" key="3">
    <source>
        <dbReference type="ARBA" id="ARBA00023136"/>
    </source>
</evidence>
<feature type="transmembrane region" description="Helical" evidence="4">
    <location>
        <begin position="9"/>
        <end position="30"/>
    </location>
</feature>
<dbReference type="EMBL" id="CP090978">
    <property type="protein sequence ID" value="UJF35494.1"/>
    <property type="molecule type" value="Genomic_DNA"/>
</dbReference>
<protein>
    <submittedName>
        <fullName evidence="7">Diguanylate cyclase</fullName>
        <ecNumber evidence="7">2.7.7.65</ecNumber>
    </submittedName>
</protein>
<evidence type="ECO:0000256" key="4">
    <source>
        <dbReference type="SAM" id="Phobius"/>
    </source>
</evidence>
<dbReference type="SMART" id="SM00304">
    <property type="entry name" value="HAMP"/>
    <property type="match status" value="1"/>
</dbReference>
<sequence length="448" mass="50669">MIFTLRKRLYISFLIIIMMFIATSAVTTLLSQRIVRLSNDILISSSRMEVIQRLNLFARTANDNGAHYLLAPLYVEDTFKSDFDAAAQFVDEEILRLSALTTDPVSLGQLDEFKVKWSAYVQSSQKIIALKKTGLVTVAQESFTKDSFDPIAFSLHGFYENEQSRIEAYQNEIERSSHLIGTVNLFMAATAVVASLMIALILSNYLIRRIDQLRTSTQTVARGDWQVDALHFKGKDELSDLADAFNTMTHSLRNLMNSNQTLQQLSMRDGLTGIANRRSYDEALEREWSRLTLTDKPLSLILMDIDYFKKYNDLYGHQTGDKCLIQVAAVLSKQVMGPYEVVARYGGEEFAVILPEQTEEQAVQVAKRIQQALMDTRIPHKNSEISEFVTLSIGISTMKPAPQILPATLLAQADKALYQAKETGRNQYYLYQSDPVDIPCPREIEGEQ</sequence>
<dbReference type="PANTHER" id="PTHR45138">
    <property type="entry name" value="REGULATORY COMPONENTS OF SENSORY TRANSDUCTION SYSTEM"/>
    <property type="match status" value="1"/>
</dbReference>
<evidence type="ECO:0000259" key="6">
    <source>
        <dbReference type="PROSITE" id="PS50887"/>
    </source>
</evidence>
<dbReference type="InterPro" id="IPR050469">
    <property type="entry name" value="Diguanylate_Cyclase"/>
</dbReference>
<evidence type="ECO:0000256" key="2">
    <source>
        <dbReference type="ARBA" id="ARBA00022475"/>
    </source>
</evidence>
<organism evidence="7 8">
    <name type="scientific">Paenibacillus hexagrammi</name>
    <dbReference type="NCBI Taxonomy" id="2908839"/>
    <lineage>
        <taxon>Bacteria</taxon>
        <taxon>Bacillati</taxon>
        <taxon>Bacillota</taxon>
        <taxon>Bacilli</taxon>
        <taxon>Bacillales</taxon>
        <taxon>Paenibacillaceae</taxon>
        <taxon>Paenibacillus</taxon>
    </lineage>
</organism>
<dbReference type="InterPro" id="IPR000160">
    <property type="entry name" value="GGDEF_dom"/>
</dbReference>
<dbReference type="InterPro" id="IPR003660">
    <property type="entry name" value="HAMP_dom"/>
</dbReference>
<dbReference type="SMART" id="SM00267">
    <property type="entry name" value="GGDEF"/>
    <property type="match status" value="1"/>
</dbReference>
<dbReference type="PROSITE" id="PS50887">
    <property type="entry name" value="GGDEF"/>
    <property type="match status" value="1"/>
</dbReference>
<dbReference type="PANTHER" id="PTHR45138:SF9">
    <property type="entry name" value="DIGUANYLATE CYCLASE DGCM-RELATED"/>
    <property type="match status" value="1"/>
</dbReference>
<dbReference type="Gene3D" id="3.30.70.270">
    <property type="match status" value="1"/>
</dbReference>
<evidence type="ECO:0000313" key="7">
    <source>
        <dbReference type="EMBL" id="UJF35494.1"/>
    </source>
</evidence>
<dbReference type="InterPro" id="IPR029787">
    <property type="entry name" value="Nucleotide_cyclase"/>
</dbReference>
<reference evidence="7 8" key="1">
    <citation type="journal article" date="2024" name="Int. J. Syst. Evol. Microbiol.">
        <title>Paenibacillus hexagrammi sp. nov., a novel bacterium isolated from the gut content of Hexagrammos agrammus.</title>
        <authorList>
            <person name="Jung H.K."/>
            <person name="Kim D.G."/>
            <person name="Zin H."/>
            <person name="Park J."/>
            <person name="Jung H."/>
            <person name="Kim Y.O."/>
            <person name="Kong H.J."/>
            <person name="Kim J.W."/>
            <person name="Kim Y.S."/>
        </authorList>
    </citation>
    <scope>NUCLEOTIDE SEQUENCE [LARGE SCALE GENOMIC DNA]</scope>
    <source>
        <strain evidence="7 8">YPD9-1</strain>
    </source>
</reference>
<comment type="subcellular location">
    <subcellularLocation>
        <location evidence="1">Cell membrane</location>
    </subcellularLocation>
</comment>
<feature type="transmembrane region" description="Helical" evidence="4">
    <location>
        <begin position="185"/>
        <end position="207"/>
    </location>
</feature>
<dbReference type="NCBIfam" id="TIGR00254">
    <property type="entry name" value="GGDEF"/>
    <property type="match status" value="1"/>
</dbReference>
<dbReference type="SUPFAM" id="SSF158472">
    <property type="entry name" value="HAMP domain-like"/>
    <property type="match status" value="1"/>
</dbReference>
<keyword evidence="7" id="KW-0548">Nucleotidyltransferase</keyword>
<feature type="domain" description="HAMP" evidence="5">
    <location>
        <begin position="204"/>
        <end position="257"/>
    </location>
</feature>
<dbReference type="Pfam" id="PF00672">
    <property type="entry name" value="HAMP"/>
    <property type="match status" value="1"/>
</dbReference>
<accession>A0ABY3SP66</accession>
<dbReference type="GO" id="GO:0052621">
    <property type="term" value="F:diguanylate cyclase activity"/>
    <property type="evidence" value="ECO:0007669"/>
    <property type="project" value="UniProtKB-EC"/>
</dbReference>
<keyword evidence="4" id="KW-0812">Transmembrane</keyword>
<dbReference type="CDD" id="cd06225">
    <property type="entry name" value="HAMP"/>
    <property type="match status" value="1"/>
</dbReference>
<name>A0ABY3SP66_9BACL</name>
<keyword evidence="7" id="KW-0808">Transferase</keyword>
<keyword evidence="2" id="KW-1003">Cell membrane</keyword>
<keyword evidence="8" id="KW-1185">Reference proteome</keyword>
<keyword evidence="3 4" id="KW-0472">Membrane</keyword>
<dbReference type="RefSeq" id="WP_235122060.1">
    <property type="nucleotide sequence ID" value="NZ_CP090978.1"/>
</dbReference>
<evidence type="ECO:0000256" key="1">
    <source>
        <dbReference type="ARBA" id="ARBA00004236"/>
    </source>
</evidence>
<evidence type="ECO:0000313" key="8">
    <source>
        <dbReference type="Proteomes" id="UP001649230"/>
    </source>
</evidence>
<feature type="domain" description="GGDEF" evidence="6">
    <location>
        <begin position="296"/>
        <end position="433"/>
    </location>
</feature>
<dbReference type="CDD" id="cd01949">
    <property type="entry name" value="GGDEF"/>
    <property type="match status" value="1"/>
</dbReference>
<proteinExistence type="predicted"/>